<name>A0A2T0ZBY5_9ACTN</name>
<dbReference type="RefSeq" id="WP_146135463.1">
    <property type="nucleotide sequence ID" value="NZ_PVUE01000024.1"/>
</dbReference>
<organism evidence="1 2">
    <name type="scientific">Antricoccus suffuscus</name>
    <dbReference type="NCBI Taxonomy" id="1629062"/>
    <lineage>
        <taxon>Bacteria</taxon>
        <taxon>Bacillati</taxon>
        <taxon>Actinomycetota</taxon>
        <taxon>Actinomycetes</taxon>
        <taxon>Geodermatophilales</taxon>
        <taxon>Antricoccaceae</taxon>
        <taxon>Antricoccus</taxon>
    </lineage>
</organism>
<proteinExistence type="predicted"/>
<reference evidence="1 2" key="1">
    <citation type="submission" date="2018-03" db="EMBL/GenBank/DDBJ databases">
        <title>Genomic Encyclopedia of Archaeal and Bacterial Type Strains, Phase II (KMG-II): from individual species to whole genera.</title>
        <authorList>
            <person name="Goeker M."/>
        </authorList>
    </citation>
    <scope>NUCLEOTIDE SEQUENCE [LARGE SCALE GENOMIC DNA]</scope>
    <source>
        <strain evidence="1 2">DSM 100065</strain>
    </source>
</reference>
<keyword evidence="2" id="KW-1185">Reference proteome</keyword>
<sequence>MRRALCAELIPKIPERVAMFRELIASGGTFPDLTKQSAAEIEIWLEIEAHGEYYEILDPNEEVPEAYVNAPWAAVAVDLGLYLGESLHGSERDASWSFYRGGSRELEHLTPAMTAVIRGQLWTLRYVAYGAMVMRRAAILGEVGAP</sequence>
<dbReference type="EMBL" id="PVUE01000024">
    <property type="protein sequence ID" value="PRZ33872.1"/>
    <property type="molecule type" value="Genomic_DNA"/>
</dbReference>
<comment type="caution">
    <text evidence="1">The sequence shown here is derived from an EMBL/GenBank/DDBJ whole genome shotgun (WGS) entry which is preliminary data.</text>
</comment>
<dbReference type="AlphaFoldDB" id="A0A2T0ZBY5"/>
<evidence type="ECO:0000313" key="2">
    <source>
        <dbReference type="Proteomes" id="UP000237752"/>
    </source>
</evidence>
<accession>A0A2T0ZBY5</accession>
<gene>
    <name evidence="1" type="ORF">CLV47_1245</name>
</gene>
<evidence type="ECO:0000313" key="1">
    <source>
        <dbReference type="EMBL" id="PRZ33872.1"/>
    </source>
</evidence>
<dbReference type="Proteomes" id="UP000237752">
    <property type="component" value="Unassembled WGS sequence"/>
</dbReference>
<protein>
    <submittedName>
        <fullName evidence="1">Uncharacterized protein</fullName>
    </submittedName>
</protein>